<sequence length="77" mass="8691">MTTDRTPSDSMAPTRARRSSPVPWELAVTEPSPLRVVDACRSAPEASGIFFRPRRCSSSARAAWRRRCRSARSARWN</sequence>
<gene>
    <name evidence="2" type="ORF">SOCE26_083410</name>
</gene>
<proteinExistence type="predicted"/>
<dbReference type="AlphaFoldDB" id="A0A2L0F5L9"/>
<reference evidence="2 3" key="1">
    <citation type="submission" date="2015-09" db="EMBL/GenBank/DDBJ databases">
        <title>Sorangium comparison.</title>
        <authorList>
            <person name="Zaburannyi N."/>
            <person name="Bunk B."/>
            <person name="Overmann J."/>
            <person name="Mueller R."/>
        </authorList>
    </citation>
    <scope>NUCLEOTIDE SEQUENCE [LARGE SCALE GENOMIC DNA]</scope>
    <source>
        <strain evidence="2 3">So ce26</strain>
    </source>
</reference>
<evidence type="ECO:0000313" key="2">
    <source>
        <dbReference type="EMBL" id="AUX46832.1"/>
    </source>
</evidence>
<name>A0A2L0F5L9_SORCE</name>
<accession>A0A2L0F5L9</accession>
<evidence type="ECO:0000313" key="3">
    <source>
        <dbReference type="Proteomes" id="UP000238348"/>
    </source>
</evidence>
<organism evidence="2 3">
    <name type="scientific">Sorangium cellulosum</name>
    <name type="common">Polyangium cellulosum</name>
    <dbReference type="NCBI Taxonomy" id="56"/>
    <lineage>
        <taxon>Bacteria</taxon>
        <taxon>Pseudomonadati</taxon>
        <taxon>Myxococcota</taxon>
        <taxon>Polyangia</taxon>
        <taxon>Polyangiales</taxon>
        <taxon>Polyangiaceae</taxon>
        <taxon>Sorangium</taxon>
    </lineage>
</organism>
<dbReference type="Proteomes" id="UP000238348">
    <property type="component" value="Chromosome"/>
</dbReference>
<feature type="compositionally biased region" description="Polar residues" evidence="1">
    <location>
        <begin position="1"/>
        <end position="11"/>
    </location>
</feature>
<dbReference type="EMBL" id="CP012673">
    <property type="protein sequence ID" value="AUX46832.1"/>
    <property type="molecule type" value="Genomic_DNA"/>
</dbReference>
<feature type="region of interest" description="Disordered" evidence="1">
    <location>
        <begin position="1"/>
        <end position="23"/>
    </location>
</feature>
<evidence type="ECO:0000256" key="1">
    <source>
        <dbReference type="SAM" id="MobiDB-lite"/>
    </source>
</evidence>
<protein>
    <submittedName>
        <fullName evidence="2">Uncharacterized protein</fullName>
    </submittedName>
</protein>